<gene>
    <name evidence="1" type="ORF">DD924_19510</name>
</gene>
<sequence length="65" mass="7538">MAKNLTPLYESGFQIQVVPKVSQNFIIIDNRLVWMLSSTREDDVKHQMSLRLFSESIAKKLVNKT</sequence>
<dbReference type="RefSeq" id="WP_131090917.1">
    <property type="nucleotide sequence ID" value="NZ_SEZX01000001.1"/>
</dbReference>
<evidence type="ECO:0000313" key="2">
    <source>
        <dbReference type="Proteomes" id="UP000246351"/>
    </source>
</evidence>
<accession>A0A317Z4T4</accession>
<organism evidence="1 2">
    <name type="scientific">Staphylococcus pseudintermedius</name>
    <dbReference type="NCBI Taxonomy" id="283734"/>
    <lineage>
        <taxon>Bacteria</taxon>
        <taxon>Bacillati</taxon>
        <taxon>Bacillota</taxon>
        <taxon>Bacilli</taxon>
        <taxon>Bacillales</taxon>
        <taxon>Staphylococcaceae</taxon>
        <taxon>Staphylococcus</taxon>
        <taxon>Staphylococcus intermedius group</taxon>
    </lineage>
</organism>
<comment type="caution">
    <text evidence="1">The sequence shown here is derived from an EMBL/GenBank/DDBJ whole genome shotgun (WGS) entry which is preliminary data.</text>
</comment>
<reference evidence="1 2" key="1">
    <citation type="journal article" date="2018" name="Vet. Microbiol.">
        <title>Clonal diversity and geographic distribution of methicillin-resistant Staphylococcus pseudintermedius from Australian animals: Discovery of novel sequence types.</title>
        <authorList>
            <person name="Worthing K.A."/>
            <person name="Abraham S."/>
            <person name="Coombs G.W."/>
            <person name="Pang S."/>
            <person name="Saputra S."/>
            <person name="Jordan D."/>
            <person name="Trott D.J."/>
            <person name="Norris J.M."/>
        </authorList>
    </citation>
    <scope>NUCLEOTIDE SEQUENCE [LARGE SCALE GENOMIC DNA]</scope>
    <source>
        <strain evidence="1 2">ST71 3</strain>
    </source>
</reference>
<name>A0A317Z4T4_STAPS</name>
<dbReference type="EMBL" id="QEIV01002443">
    <property type="protein sequence ID" value="PWZ93559.1"/>
    <property type="molecule type" value="Genomic_DNA"/>
</dbReference>
<proteinExistence type="predicted"/>
<protein>
    <submittedName>
        <fullName evidence="1">Uncharacterized protein</fullName>
    </submittedName>
</protein>
<dbReference type="Proteomes" id="UP000246351">
    <property type="component" value="Unassembled WGS sequence"/>
</dbReference>
<evidence type="ECO:0000313" key="1">
    <source>
        <dbReference type="EMBL" id="PWZ93559.1"/>
    </source>
</evidence>
<dbReference type="AlphaFoldDB" id="A0A317Z4T4"/>